<evidence type="ECO:0000313" key="3">
    <source>
        <dbReference type="Proteomes" id="UP000011864"/>
    </source>
</evidence>
<gene>
    <name evidence="2" type="ORF">C427_4353</name>
</gene>
<organism evidence="2 3">
    <name type="scientific">Paraglaciecola psychrophila 170</name>
    <dbReference type="NCBI Taxonomy" id="1129794"/>
    <lineage>
        <taxon>Bacteria</taxon>
        <taxon>Pseudomonadati</taxon>
        <taxon>Pseudomonadota</taxon>
        <taxon>Gammaproteobacteria</taxon>
        <taxon>Alteromonadales</taxon>
        <taxon>Alteromonadaceae</taxon>
        <taxon>Paraglaciecola</taxon>
    </lineage>
</organism>
<dbReference type="OrthoDB" id="8441509at2"/>
<dbReference type="EMBL" id="CP003837">
    <property type="protein sequence ID" value="AGH46455.1"/>
    <property type="molecule type" value="Genomic_DNA"/>
</dbReference>
<evidence type="ECO:0000313" key="2">
    <source>
        <dbReference type="EMBL" id="AGH46455.1"/>
    </source>
</evidence>
<dbReference type="Proteomes" id="UP000011864">
    <property type="component" value="Chromosome"/>
</dbReference>
<proteinExistence type="predicted"/>
<keyword evidence="1" id="KW-0732">Signal</keyword>
<dbReference type="KEGG" id="gps:C427_4353"/>
<keyword evidence="3" id="KW-1185">Reference proteome</keyword>
<dbReference type="HOGENOM" id="CLU_1523053_0_0_6"/>
<feature type="signal peptide" evidence="1">
    <location>
        <begin position="1"/>
        <end position="25"/>
    </location>
</feature>
<name>K7ACE5_9ALTE</name>
<evidence type="ECO:0008006" key="4">
    <source>
        <dbReference type="Google" id="ProtNLM"/>
    </source>
</evidence>
<reference evidence="2 3" key="1">
    <citation type="journal article" date="2013" name="Genome Announc.">
        <title>Complete Genome Sequence of Glaciecola psychrophila Strain 170T.</title>
        <authorList>
            <person name="Yin J."/>
            <person name="Chen J."/>
            <person name="Liu G."/>
            <person name="Yu Y."/>
            <person name="Song L."/>
            <person name="Wang X."/>
            <person name="Qu X."/>
        </authorList>
    </citation>
    <scope>NUCLEOTIDE SEQUENCE [LARGE SCALE GENOMIC DNA]</scope>
    <source>
        <strain evidence="2 3">170</strain>
    </source>
</reference>
<dbReference type="RefSeq" id="WP_007639212.1">
    <property type="nucleotide sequence ID" value="NC_020514.1"/>
</dbReference>
<dbReference type="STRING" id="1129794.C427_4353"/>
<protein>
    <recommendedName>
        <fullName evidence="4">Lipoprotein</fullName>
    </recommendedName>
</protein>
<dbReference type="PATRIC" id="fig|1129794.4.peg.4336"/>
<dbReference type="eggNOG" id="ENOG5032WRP">
    <property type="taxonomic scope" value="Bacteria"/>
</dbReference>
<accession>K7ACE5</accession>
<sequence length="189" mass="20910">MTFSFQTKHAIKVMSVILAAAFISACSSTTSSEPHLRLSNSAKNNDMSNDFYQSIDAACEQQAIKMDSFAQQSGQAAQYLASAKAMLRCVNGIQFPKGHPDADKALRLMALSVMNFVKGGDIDGAQVALRKTQSKFPDKDLYFADYSSFFDTATALLEQQTLSRHQLAALNISADLRTEIERHQYWLSH</sequence>
<feature type="chain" id="PRO_5003901506" description="Lipoprotein" evidence="1">
    <location>
        <begin position="26"/>
        <end position="189"/>
    </location>
</feature>
<evidence type="ECO:0000256" key="1">
    <source>
        <dbReference type="SAM" id="SignalP"/>
    </source>
</evidence>
<dbReference type="AlphaFoldDB" id="K7ACE5"/>